<evidence type="ECO:0000313" key="9">
    <source>
        <dbReference type="EMBL" id="SFF67995.1"/>
    </source>
</evidence>
<evidence type="ECO:0000313" key="10">
    <source>
        <dbReference type="Proteomes" id="UP000199116"/>
    </source>
</evidence>
<dbReference type="Gene3D" id="3.20.20.80">
    <property type="entry name" value="Glycosidases"/>
    <property type="match status" value="1"/>
</dbReference>
<dbReference type="RefSeq" id="WP_093303086.1">
    <property type="nucleotide sequence ID" value="NZ_FOOH01000004.1"/>
</dbReference>
<evidence type="ECO:0000256" key="6">
    <source>
        <dbReference type="ARBA" id="ARBA00023295"/>
    </source>
</evidence>
<dbReference type="AlphaFoldDB" id="A0A1I2KM02"/>
<keyword evidence="4" id="KW-0732">Signal</keyword>
<dbReference type="PRINTS" id="PR00741">
    <property type="entry name" value="GLHYDRLASE29"/>
</dbReference>
<evidence type="ECO:0000256" key="5">
    <source>
        <dbReference type="ARBA" id="ARBA00022801"/>
    </source>
</evidence>
<dbReference type="Gene3D" id="2.60.40.1180">
    <property type="entry name" value="Golgi alpha-mannosidase II"/>
    <property type="match status" value="1"/>
</dbReference>
<dbReference type="InterPro" id="IPR016286">
    <property type="entry name" value="FUC_metazoa-typ"/>
</dbReference>
<name>A0A1I2KM02_9FLAO</name>
<dbReference type="SMART" id="SM00812">
    <property type="entry name" value="Alpha_L_fucos"/>
    <property type="match status" value="1"/>
</dbReference>
<dbReference type="GO" id="GO:0006004">
    <property type="term" value="P:fucose metabolic process"/>
    <property type="evidence" value="ECO:0007669"/>
    <property type="project" value="InterPro"/>
</dbReference>
<dbReference type="InterPro" id="IPR013780">
    <property type="entry name" value="Glyco_hydro_b"/>
</dbReference>
<evidence type="ECO:0000256" key="2">
    <source>
        <dbReference type="ARBA" id="ARBA00007951"/>
    </source>
</evidence>
<dbReference type="EMBL" id="FOOH01000004">
    <property type="protein sequence ID" value="SFF67995.1"/>
    <property type="molecule type" value="Genomic_DNA"/>
</dbReference>
<dbReference type="GO" id="GO:0004560">
    <property type="term" value="F:alpha-L-fucosidase activity"/>
    <property type="evidence" value="ECO:0007669"/>
    <property type="project" value="InterPro"/>
</dbReference>
<dbReference type="PANTHER" id="PTHR10030">
    <property type="entry name" value="ALPHA-L-FUCOSIDASE"/>
    <property type="match status" value="1"/>
</dbReference>
<evidence type="ECO:0000256" key="3">
    <source>
        <dbReference type="ARBA" id="ARBA00012662"/>
    </source>
</evidence>
<dbReference type="Pfam" id="PF16757">
    <property type="entry name" value="Fucosidase_C"/>
    <property type="match status" value="1"/>
</dbReference>
<dbReference type="InterPro" id="IPR000933">
    <property type="entry name" value="Glyco_hydro_29"/>
</dbReference>
<comment type="function">
    <text evidence="1">Alpha-L-fucosidase is responsible for hydrolyzing the alpha-1,6-linked fucose joined to the reducing-end N-acetylglucosamine of the carbohydrate moieties of glycoproteins.</text>
</comment>
<organism evidence="9 10">
    <name type="scientific">Salegentibacter agarivorans</name>
    <dbReference type="NCBI Taxonomy" id="345907"/>
    <lineage>
        <taxon>Bacteria</taxon>
        <taxon>Pseudomonadati</taxon>
        <taxon>Bacteroidota</taxon>
        <taxon>Flavobacteriia</taxon>
        <taxon>Flavobacteriales</taxon>
        <taxon>Flavobacteriaceae</taxon>
        <taxon>Salegentibacter</taxon>
    </lineage>
</organism>
<dbReference type="InterPro" id="IPR031919">
    <property type="entry name" value="Fucosidase_C"/>
</dbReference>
<protein>
    <recommendedName>
        <fullName evidence="3">alpha-L-fucosidase</fullName>
        <ecNumber evidence="3">3.2.1.51</ecNumber>
    </recommendedName>
</protein>
<dbReference type="GO" id="GO:0005764">
    <property type="term" value="C:lysosome"/>
    <property type="evidence" value="ECO:0007669"/>
    <property type="project" value="TreeGrafter"/>
</dbReference>
<sequence>MKNILNTIFKTALFIATLLVISCDDKKQKENENEQHSGTLKKYEPTWESLKEHETPEWFRDAKFGIYCHWGPYSVPAYKNEWYSHNMYIEGNDVREHHEKTYGPLDEFGYKDFIPMFTAEKFDANEWAKLFKDAGAKFGGPVSEHADGFAMWDSDLTEWDAMDKGPKRDIVGEMAEALRKQNLKFIATYHRHWLYAWYPTWDENTDASNSKYSGLYGPKVPEGTFVMAEKPTTPLPDNEFNKEWLDRLKEIVDKYEPDLVWFDNKMDIIDEDTRKQFLKYYYNAGLRQNREVVATYKFTDFVEGSAVLDVERSRMSEGKDFPWLTDDSIDWKSWSHIENPDYKSANRLIDVLVDIVSKNGNLLLNITPKANGEIPQPVKDRLLDMGAWLETNGEAIYGTRPWKIYGEGPTQVVEGHLSEDLNKENTEKDIRYTTKDEILYAITLGWPKSKLLFPALAKSKGYYDKEVTSVKLLGSELNLDWEMTEEGLAVQLPKQKQGKHAFVFKIEGK</sequence>
<comment type="similarity">
    <text evidence="2">Belongs to the glycosyl hydrolase 29 family.</text>
</comment>
<dbReference type="InterPro" id="IPR017853">
    <property type="entry name" value="GH"/>
</dbReference>
<keyword evidence="6" id="KW-0326">Glycosidase</keyword>
<accession>A0A1I2KM02</accession>
<dbReference type="GO" id="GO:0016139">
    <property type="term" value="P:glycoside catabolic process"/>
    <property type="evidence" value="ECO:0007669"/>
    <property type="project" value="TreeGrafter"/>
</dbReference>
<evidence type="ECO:0000259" key="7">
    <source>
        <dbReference type="Pfam" id="PF01120"/>
    </source>
</evidence>
<proteinExistence type="inferred from homology"/>
<dbReference type="Proteomes" id="UP000199116">
    <property type="component" value="Unassembled WGS sequence"/>
</dbReference>
<dbReference type="PROSITE" id="PS51257">
    <property type="entry name" value="PROKAR_LIPOPROTEIN"/>
    <property type="match status" value="1"/>
</dbReference>
<dbReference type="Pfam" id="PF01120">
    <property type="entry name" value="Alpha_L_fucos"/>
    <property type="match status" value="1"/>
</dbReference>
<feature type="domain" description="Alpha-L-fucosidase C-terminal" evidence="8">
    <location>
        <begin position="423"/>
        <end position="507"/>
    </location>
</feature>
<keyword evidence="5" id="KW-0378">Hydrolase</keyword>
<evidence type="ECO:0000256" key="1">
    <source>
        <dbReference type="ARBA" id="ARBA00004071"/>
    </source>
</evidence>
<gene>
    <name evidence="9" type="ORF">SAMN04488033_10443</name>
</gene>
<reference evidence="10" key="1">
    <citation type="submission" date="2016-10" db="EMBL/GenBank/DDBJ databases">
        <authorList>
            <person name="Varghese N."/>
            <person name="Submissions S."/>
        </authorList>
    </citation>
    <scope>NUCLEOTIDE SEQUENCE [LARGE SCALE GENOMIC DNA]</scope>
    <source>
        <strain evidence="10">DSM 23515</strain>
    </source>
</reference>
<keyword evidence="10" id="KW-1185">Reference proteome</keyword>
<dbReference type="PIRSF" id="PIRSF001092">
    <property type="entry name" value="Alpha-L-fucosidase"/>
    <property type="match status" value="1"/>
</dbReference>
<dbReference type="EC" id="3.2.1.51" evidence="3"/>
<dbReference type="InterPro" id="IPR057739">
    <property type="entry name" value="Glyco_hydro_29_N"/>
</dbReference>
<evidence type="ECO:0000259" key="8">
    <source>
        <dbReference type="Pfam" id="PF16757"/>
    </source>
</evidence>
<feature type="domain" description="Glycoside hydrolase family 29 N-terminal" evidence="7">
    <location>
        <begin position="37"/>
        <end position="394"/>
    </location>
</feature>
<evidence type="ECO:0000256" key="4">
    <source>
        <dbReference type="ARBA" id="ARBA00022729"/>
    </source>
</evidence>
<dbReference type="PANTHER" id="PTHR10030:SF37">
    <property type="entry name" value="ALPHA-L-FUCOSIDASE-RELATED"/>
    <property type="match status" value="1"/>
</dbReference>
<dbReference type="SUPFAM" id="SSF51445">
    <property type="entry name" value="(Trans)glycosidases"/>
    <property type="match status" value="1"/>
</dbReference>